<sequence>MHWLIWERLSVHNFVGWKFQIDPSSLLSRLFKVRYFLKSDFIGLRLESNQSYVWRGKFRSKMVVKKGARWCIGTSLNIPLFGAPWLKDGLFFAPDNLIYASLAHVKMLIYDFALDSHKVVESFHTSVNDDNEFGCIINACRHLYQIDFKTRMSSLIGDKLMVTLMS</sequence>
<evidence type="ECO:0000313" key="1">
    <source>
        <dbReference type="EMBL" id="AES98576.2"/>
    </source>
</evidence>
<evidence type="ECO:0000313" key="2">
    <source>
        <dbReference type="EnsemblPlants" id="AES98576"/>
    </source>
</evidence>
<gene>
    <name evidence="1" type="ordered locus">MTR_5g070140</name>
</gene>
<reference evidence="1 3" key="2">
    <citation type="journal article" date="2014" name="BMC Genomics">
        <title>An improved genome release (version Mt4.0) for the model legume Medicago truncatula.</title>
        <authorList>
            <person name="Tang H."/>
            <person name="Krishnakumar V."/>
            <person name="Bidwell S."/>
            <person name="Rosen B."/>
            <person name="Chan A."/>
            <person name="Zhou S."/>
            <person name="Gentzbittel L."/>
            <person name="Childs K.L."/>
            <person name="Yandell M."/>
            <person name="Gundlach H."/>
            <person name="Mayer K.F."/>
            <person name="Schwartz D.C."/>
            <person name="Town C.D."/>
        </authorList>
    </citation>
    <scope>GENOME REANNOTATION</scope>
    <source>
        <strain evidence="2 3">cv. Jemalong A17</strain>
    </source>
</reference>
<dbReference type="PaxDb" id="3880-AES98576"/>
<evidence type="ECO:0000313" key="3">
    <source>
        <dbReference type="Proteomes" id="UP000002051"/>
    </source>
</evidence>
<dbReference type="STRING" id="3880.G7K6D8"/>
<keyword evidence="3" id="KW-1185">Reference proteome</keyword>
<accession>G7K6D8</accession>
<dbReference type="Proteomes" id="UP000002051">
    <property type="component" value="Chromosome 5"/>
</dbReference>
<dbReference type="eggNOG" id="KOG1075">
    <property type="taxonomic scope" value="Eukaryota"/>
</dbReference>
<accession>A0A0C3XNI9</accession>
<reference evidence="2" key="3">
    <citation type="submission" date="2015-04" db="UniProtKB">
        <authorList>
            <consortium name="EnsemblPlants"/>
        </authorList>
    </citation>
    <scope>IDENTIFICATION</scope>
    <source>
        <strain evidence="2">cv. Jemalong A17</strain>
    </source>
</reference>
<dbReference type="AlphaFoldDB" id="G7K6D8"/>
<proteinExistence type="predicted"/>
<organism evidence="1 3">
    <name type="scientific">Medicago truncatula</name>
    <name type="common">Barrel medic</name>
    <name type="synonym">Medicago tribuloides</name>
    <dbReference type="NCBI Taxonomy" id="3880"/>
    <lineage>
        <taxon>Eukaryota</taxon>
        <taxon>Viridiplantae</taxon>
        <taxon>Streptophyta</taxon>
        <taxon>Embryophyta</taxon>
        <taxon>Tracheophyta</taxon>
        <taxon>Spermatophyta</taxon>
        <taxon>Magnoliopsida</taxon>
        <taxon>eudicotyledons</taxon>
        <taxon>Gunneridae</taxon>
        <taxon>Pentapetalae</taxon>
        <taxon>rosids</taxon>
        <taxon>fabids</taxon>
        <taxon>Fabales</taxon>
        <taxon>Fabaceae</taxon>
        <taxon>Papilionoideae</taxon>
        <taxon>50 kb inversion clade</taxon>
        <taxon>NPAAA clade</taxon>
        <taxon>Hologalegina</taxon>
        <taxon>IRL clade</taxon>
        <taxon>Trifolieae</taxon>
        <taxon>Medicago</taxon>
    </lineage>
</organism>
<dbReference type="EnsemblPlants" id="AES98576">
    <property type="protein sequence ID" value="AES98576"/>
    <property type="gene ID" value="MTR_5g070140"/>
</dbReference>
<protein>
    <submittedName>
        <fullName evidence="1 2">Uncharacterized protein</fullName>
    </submittedName>
</protein>
<reference evidence="1 3" key="1">
    <citation type="journal article" date="2011" name="Nature">
        <title>The Medicago genome provides insight into the evolution of rhizobial symbioses.</title>
        <authorList>
            <person name="Young N.D."/>
            <person name="Debelle F."/>
            <person name="Oldroyd G.E."/>
            <person name="Geurts R."/>
            <person name="Cannon S.B."/>
            <person name="Udvardi M.K."/>
            <person name="Benedito V.A."/>
            <person name="Mayer K.F."/>
            <person name="Gouzy J."/>
            <person name="Schoof H."/>
            <person name="Van de Peer Y."/>
            <person name="Proost S."/>
            <person name="Cook D.R."/>
            <person name="Meyers B.C."/>
            <person name="Spannagl M."/>
            <person name="Cheung F."/>
            <person name="De Mita S."/>
            <person name="Krishnakumar V."/>
            <person name="Gundlach H."/>
            <person name="Zhou S."/>
            <person name="Mudge J."/>
            <person name="Bharti A.K."/>
            <person name="Murray J.D."/>
            <person name="Naoumkina M.A."/>
            <person name="Rosen B."/>
            <person name="Silverstein K.A."/>
            <person name="Tang H."/>
            <person name="Rombauts S."/>
            <person name="Zhao P.X."/>
            <person name="Zhou P."/>
            <person name="Barbe V."/>
            <person name="Bardou P."/>
            <person name="Bechner M."/>
            <person name="Bellec A."/>
            <person name="Berger A."/>
            <person name="Berges H."/>
            <person name="Bidwell S."/>
            <person name="Bisseling T."/>
            <person name="Choisne N."/>
            <person name="Couloux A."/>
            <person name="Denny R."/>
            <person name="Deshpande S."/>
            <person name="Dai X."/>
            <person name="Doyle J.J."/>
            <person name="Dudez A.M."/>
            <person name="Farmer A.D."/>
            <person name="Fouteau S."/>
            <person name="Franken C."/>
            <person name="Gibelin C."/>
            <person name="Gish J."/>
            <person name="Goldstein S."/>
            <person name="Gonzalez A.J."/>
            <person name="Green P.J."/>
            <person name="Hallab A."/>
            <person name="Hartog M."/>
            <person name="Hua A."/>
            <person name="Humphray S.J."/>
            <person name="Jeong D.H."/>
            <person name="Jing Y."/>
            <person name="Jocker A."/>
            <person name="Kenton S.M."/>
            <person name="Kim D.J."/>
            <person name="Klee K."/>
            <person name="Lai H."/>
            <person name="Lang C."/>
            <person name="Lin S."/>
            <person name="Macmil S.L."/>
            <person name="Magdelenat G."/>
            <person name="Matthews L."/>
            <person name="McCorrison J."/>
            <person name="Monaghan E.L."/>
            <person name="Mun J.H."/>
            <person name="Najar F.Z."/>
            <person name="Nicholson C."/>
            <person name="Noirot C."/>
            <person name="O'Bleness M."/>
            <person name="Paule C.R."/>
            <person name="Poulain J."/>
            <person name="Prion F."/>
            <person name="Qin B."/>
            <person name="Qu C."/>
            <person name="Retzel E.F."/>
            <person name="Riddle C."/>
            <person name="Sallet E."/>
            <person name="Samain S."/>
            <person name="Samson N."/>
            <person name="Sanders I."/>
            <person name="Saurat O."/>
            <person name="Scarpelli C."/>
            <person name="Schiex T."/>
            <person name="Segurens B."/>
            <person name="Severin A.J."/>
            <person name="Sherrier D.J."/>
            <person name="Shi R."/>
            <person name="Sims S."/>
            <person name="Singer S.R."/>
            <person name="Sinharoy S."/>
            <person name="Sterck L."/>
            <person name="Viollet A."/>
            <person name="Wang B.B."/>
            <person name="Wang K."/>
            <person name="Wang M."/>
            <person name="Wang X."/>
            <person name="Warfsmann J."/>
            <person name="Weissenbach J."/>
            <person name="White D.D."/>
            <person name="White J.D."/>
            <person name="Wiley G.B."/>
            <person name="Wincker P."/>
            <person name="Xing Y."/>
            <person name="Yang L."/>
            <person name="Yao Z."/>
            <person name="Ying F."/>
            <person name="Zhai J."/>
            <person name="Zhou L."/>
            <person name="Zuber A."/>
            <person name="Denarie J."/>
            <person name="Dixon R.A."/>
            <person name="May G.D."/>
            <person name="Schwartz D.C."/>
            <person name="Rogers J."/>
            <person name="Quetier F."/>
            <person name="Town C.D."/>
            <person name="Roe B.A."/>
        </authorList>
    </citation>
    <scope>NUCLEOTIDE SEQUENCE [LARGE SCALE GENOMIC DNA]</scope>
    <source>
        <strain evidence="1">A17</strain>
        <strain evidence="2 3">cv. Jemalong A17</strain>
    </source>
</reference>
<dbReference type="EMBL" id="CM001221">
    <property type="protein sequence ID" value="AES98576.2"/>
    <property type="molecule type" value="Genomic_DNA"/>
</dbReference>
<dbReference type="HOGENOM" id="CLU_1605192_0_0_1"/>
<name>G7K6D8_MEDTR</name>